<evidence type="ECO:0000313" key="8">
    <source>
        <dbReference type="Proteomes" id="UP000069632"/>
    </source>
</evidence>
<dbReference type="GO" id="GO:0050661">
    <property type="term" value="F:NADP binding"/>
    <property type="evidence" value="ECO:0007669"/>
    <property type="project" value="InterPro"/>
</dbReference>
<dbReference type="PANTHER" id="PTHR43303:SF4">
    <property type="entry name" value="NADPH DEHYDROGENASE C23G7.10C-RELATED"/>
    <property type="match status" value="1"/>
</dbReference>
<dbReference type="PANTHER" id="PTHR43303">
    <property type="entry name" value="NADPH DEHYDROGENASE C23G7.10C-RELATED"/>
    <property type="match status" value="1"/>
</dbReference>
<name>A0A128EDL4_9BACT</name>
<evidence type="ECO:0000313" key="7">
    <source>
        <dbReference type="EMBL" id="CZE47380.1"/>
    </source>
</evidence>
<evidence type="ECO:0000256" key="4">
    <source>
        <dbReference type="ARBA" id="ARBA00022857"/>
    </source>
</evidence>
<proteinExistence type="predicted"/>
<dbReference type="AlphaFoldDB" id="A0A128EDL4"/>
<keyword evidence="4" id="KW-0521">NADP</keyword>
<feature type="domain" description="NADH:flavin oxidoreductase/NADH oxidase N-terminal" evidence="6">
    <location>
        <begin position="4"/>
        <end position="325"/>
    </location>
</feature>
<dbReference type="CDD" id="cd02932">
    <property type="entry name" value="OYE_YqiM_FMN"/>
    <property type="match status" value="1"/>
</dbReference>
<dbReference type="RefSeq" id="WP_075531435.1">
    <property type="nucleotide sequence ID" value="NZ_CP053844.1"/>
</dbReference>
<dbReference type="EC" id="1.6.99.1" evidence="7"/>
<dbReference type="OrthoDB" id="9784632at2"/>
<dbReference type="Gene3D" id="3.20.20.70">
    <property type="entry name" value="Aldolase class I"/>
    <property type="match status" value="1"/>
</dbReference>
<evidence type="ECO:0000256" key="5">
    <source>
        <dbReference type="ARBA" id="ARBA00023002"/>
    </source>
</evidence>
<accession>A0A128EDL4</accession>
<evidence type="ECO:0000259" key="6">
    <source>
        <dbReference type="Pfam" id="PF00724"/>
    </source>
</evidence>
<keyword evidence="3" id="KW-0288">FMN</keyword>
<gene>
    <name evidence="7" type="primary">namA</name>
    <name evidence="7" type="ORF">ERS672216_00852</name>
</gene>
<evidence type="ECO:0000256" key="3">
    <source>
        <dbReference type="ARBA" id="ARBA00022643"/>
    </source>
</evidence>
<keyword evidence="2" id="KW-0285">Flavoprotein</keyword>
<dbReference type="Pfam" id="PF00724">
    <property type="entry name" value="Oxidored_FMN"/>
    <property type="match status" value="1"/>
</dbReference>
<dbReference type="SUPFAM" id="SSF51395">
    <property type="entry name" value="FMN-linked oxidoreductases"/>
    <property type="match status" value="1"/>
</dbReference>
<dbReference type="InterPro" id="IPR013785">
    <property type="entry name" value="Aldolase_TIM"/>
</dbReference>
<dbReference type="GO" id="GO:0003959">
    <property type="term" value="F:NADPH dehydrogenase activity"/>
    <property type="evidence" value="ECO:0007669"/>
    <property type="project" value="UniProtKB-EC"/>
</dbReference>
<reference evidence="7 8" key="1">
    <citation type="submission" date="2016-02" db="EMBL/GenBank/DDBJ databases">
        <authorList>
            <consortium name="Pathogen Informatics"/>
        </authorList>
    </citation>
    <scope>NUCLEOTIDE SEQUENCE [LARGE SCALE GENOMIC DNA]</scope>
    <source>
        <strain evidence="7 8">RC20</strain>
    </source>
</reference>
<evidence type="ECO:0000256" key="1">
    <source>
        <dbReference type="ARBA" id="ARBA00001917"/>
    </source>
</evidence>
<dbReference type="InterPro" id="IPR044152">
    <property type="entry name" value="YqjM-like"/>
</dbReference>
<dbReference type="EC" id="1.-.-.-" evidence="7"/>
<dbReference type="InterPro" id="IPR001155">
    <property type="entry name" value="OxRdtase_FMN_N"/>
</dbReference>
<sequence length="341" mass="37718">MSKILTPITLGKTTVKNRIVMPPMCTYKAKNNNGFPRCFHNLHYATRALGGVGLIIVEATAVEARGRITNDDLGLWNDEQIEYHKELVKQCHKFGASIAVQLAHAGRKSECDDSRCVAPSAIKFSEKYSEPLELSLEEIASIKEAFVQAGKRAVAAGYDLVELHAAHGYLLHEFLSPLTNLRKDEFGGSFENRVKLLCEVMDGLRCEGVEFGVRISADEWEVGGFGLDDSLKLAKLIQDFGGVYIHVSAGGNHEKPSLVPKFVPFYQCDYAKEIKKVVNLPVIAVGLITTPSQGEALLLGDVCDMVAYGRELLKNPNLAFYAMSEFKENELIEKSYLRAFV</sequence>
<dbReference type="EMBL" id="FIZP01000003">
    <property type="protein sequence ID" value="CZE47380.1"/>
    <property type="molecule type" value="Genomic_DNA"/>
</dbReference>
<keyword evidence="8" id="KW-1185">Reference proteome</keyword>
<keyword evidence="5 7" id="KW-0560">Oxidoreductase</keyword>
<dbReference type="GO" id="GO:0010181">
    <property type="term" value="F:FMN binding"/>
    <property type="evidence" value="ECO:0007669"/>
    <property type="project" value="InterPro"/>
</dbReference>
<dbReference type="Proteomes" id="UP000069632">
    <property type="component" value="Unassembled WGS sequence"/>
</dbReference>
<organism evidence="7 8">
    <name type="scientific">Campylobacter geochelonis</name>
    <dbReference type="NCBI Taxonomy" id="1780362"/>
    <lineage>
        <taxon>Bacteria</taxon>
        <taxon>Pseudomonadati</taxon>
        <taxon>Campylobacterota</taxon>
        <taxon>Epsilonproteobacteria</taxon>
        <taxon>Campylobacterales</taxon>
        <taxon>Campylobacteraceae</taxon>
        <taxon>Campylobacter</taxon>
    </lineage>
</organism>
<protein>
    <submittedName>
        <fullName evidence="7">NADH oxidase</fullName>
        <ecNumber evidence="7">1.-.-.-</ecNumber>
        <ecNumber evidence="7">1.6.99.1</ecNumber>
    </submittedName>
</protein>
<evidence type="ECO:0000256" key="2">
    <source>
        <dbReference type="ARBA" id="ARBA00022630"/>
    </source>
</evidence>
<comment type="cofactor">
    <cofactor evidence="1">
        <name>FMN</name>
        <dbReference type="ChEBI" id="CHEBI:58210"/>
    </cofactor>
</comment>